<sequence length="154" mass="17554">MASKRRNMFYENKKQETTEIAILLYLLWYIVSFSELVEPNRISAMFCGANKKEETTEIGTYNLPSFCKHFSRNTGYDQKAPLKMAISRKWSGSRTSDPIYFMLVALRIRVPDEFPVVPGGQVDVTADDGDLKALDAIYKVILWGSAKRNDIDDA</sequence>
<keyword evidence="1" id="KW-1133">Transmembrane helix</keyword>
<keyword evidence="1" id="KW-0812">Transmembrane</keyword>
<feature type="transmembrane region" description="Helical" evidence="1">
    <location>
        <begin position="20"/>
        <end position="37"/>
    </location>
</feature>
<organism evidence="2 3">
    <name type="scientific">Ranatra chinensis</name>
    <dbReference type="NCBI Taxonomy" id="642074"/>
    <lineage>
        <taxon>Eukaryota</taxon>
        <taxon>Metazoa</taxon>
        <taxon>Ecdysozoa</taxon>
        <taxon>Arthropoda</taxon>
        <taxon>Hexapoda</taxon>
        <taxon>Insecta</taxon>
        <taxon>Pterygota</taxon>
        <taxon>Neoptera</taxon>
        <taxon>Paraneoptera</taxon>
        <taxon>Hemiptera</taxon>
        <taxon>Heteroptera</taxon>
        <taxon>Panheteroptera</taxon>
        <taxon>Nepomorpha</taxon>
        <taxon>Nepidae</taxon>
        <taxon>Ranatrinae</taxon>
        <taxon>Ranatra</taxon>
    </lineage>
</organism>
<name>A0ABD0YKG8_9HEMI</name>
<dbReference type="EMBL" id="JBFDAA010000019">
    <property type="protein sequence ID" value="KAL1115730.1"/>
    <property type="molecule type" value="Genomic_DNA"/>
</dbReference>
<accession>A0ABD0YKG8</accession>
<evidence type="ECO:0000313" key="3">
    <source>
        <dbReference type="Proteomes" id="UP001558652"/>
    </source>
</evidence>
<keyword evidence="1" id="KW-0472">Membrane</keyword>
<keyword evidence="3" id="KW-1185">Reference proteome</keyword>
<evidence type="ECO:0000313" key="2">
    <source>
        <dbReference type="EMBL" id="KAL1115730.1"/>
    </source>
</evidence>
<comment type="caution">
    <text evidence="2">The sequence shown here is derived from an EMBL/GenBank/DDBJ whole genome shotgun (WGS) entry which is preliminary data.</text>
</comment>
<reference evidence="2 3" key="1">
    <citation type="submission" date="2024-07" db="EMBL/GenBank/DDBJ databases">
        <title>Chromosome-level genome assembly of the water stick insect Ranatra chinensis (Heteroptera: Nepidae).</title>
        <authorList>
            <person name="Liu X."/>
        </authorList>
    </citation>
    <scope>NUCLEOTIDE SEQUENCE [LARGE SCALE GENOMIC DNA]</scope>
    <source>
        <strain evidence="2">Cailab_2021Rc</strain>
        <tissue evidence="2">Muscle</tissue>
    </source>
</reference>
<dbReference type="AlphaFoldDB" id="A0ABD0YKG8"/>
<protein>
    <submittedName>
        <fullName evidence="2">Uncharacterized protein</fullName>
    </submittedName>
</protein>
<dbReference type="Proteomes" id="UP001558652">
    <property type="component" value="Unassembled WGS sequence"/>
</dbReference>
<gene>
    <name evidence="2" type="ORF">AAG570_006020</name>
</gene>
<proteinExistence type="predicted"/>
<evidence type="ECO:0000256" key="1">
    <source>
        <dbReference type="SAM" id="Phobius"/>
    </source>
</evidence>